<dbReference type="EMBL" id="JBEPMU010000005">
    <property type="protein sequence ID" value="MET3653515.1"/>
    <property type="molecule type" value="Genomic_DNA"/>
</dbReference>
<evidence type="ECO:0000313" key="2">
    <source>
        <dbReference type="EMBL" id="MET3653515.1"/>
    </source>
</evidence>
<dbReference type="InterPro" id="IPR011041">
    <property type="entry name" value="Quinoprot_gluc/sorb_DH_b-prop"/>
</dbReference>
<evidence type="ECO:0000259" key="1">
    <source>
        <dbReference type="Pfam" id="PF07995"/>
    </source>
</evidence>
<dbReference type="SUPFAM" id="SSF50952">
    <property type="entry name" value="Soluble quinoprotein glucose dehydrogenase"/>
    <property type="match status" value="1"/>
</dbReference>
<evidence type="ECO:0000313" key="3">
    <source>
        <dbReference type="Proteomes" id="UP001549184"/>
    </source>
</evidence>
<name>A0ABV2JYR4_9GAMM</name>
<dbReference type="Gene3D" id="2.120.10.30">
    <property type="entry name" value="TolB, C-terminal domain"/>
    <property type="match status" value="1"/>
</dbReference>
<dbReference type="InterPro" id="IPR012938">
    <property type="entry name" value="Glc/Sorbosone_DH"/>
</dbReference>
<dbReference type="InterPro" id="IPR011042">
    <property type="entry name" value="6-blade_b-propeller_TolB-like"/>
</dbReference>
<dbReference type="RefSeq" id="WP_354014906.1">
    <property type="nucleotide sequence ID" value="NZ_JBEPMU010000005.1"/>
</dbReference>
<sequence length="424" mass="45567">MSFETRFGAISHPLSCCCLDNWLRLIGKLALCLPMVLGVAQPGYAHESYRTLGTCGGYPRLDLQTAPGTCVGLVAQHLGFPRGAAVLGDDIYVVDNGDWVPDKGRLLRLRSGQPPQVLMSGLDRPNAIIVTADKRILMALAGRIASIDPEASDPRATWRDVVMNLPDSGRHPLPAMALAKDGSLYINVGSASDNCDQDIGKPAHGNVCRETLESPPRGSVLLAKLGASEPLDARQLPVFARGLRNSMALALSPDGQVIDAVNARDAINAIDPGYSDEEMPHDTLDYLVAGADYGWPYCFDDNRASPENAQYDCSTKAHPTRLLPSHAAPLGMLIYEDNGLPGQQHHLIISYHGYRDSGHRIVSLALDDHFHPSGEPQDLVWGWNNAPGDHPMGSPVSITEMSDGSLLVTEDRNGTLLKIAAPGP</sequence>
<organism evidence="2 3">
    <name type="scientific">Dyella japonica</name>
    <dbReference type="NCBI Taxonomy" id="231455"/>
    <lineage>
        <taxon>Bacteria</taxon>
        <taxon>Pseudomonadati</taxon>
        <taxon>Pseudomonadota</taxon>
        <taxon>Gammaproteobacteria</taxon>
        <taxon>Lysobacterales</taxon>
        <taxon>Rhodanobacteraceae</taxon>
        <taxon>Dyella</taxon>
    </lineage>
</organism>
<gene>
    <name evidence="2" type="ORF">ABIC75_003252</name>
</gene>
<dbReference type="Proteomes" id="UP001549184">
    <property type="component" value="Unassembled WGS sequence"/>
</dbReference>
<protein>
    <submittedName>
        <fullName evidence="2">Glucose/arabinose dehydrogenase</fullName>
    </submittedName>
</protein>
<comment type="caution">
    <text evidence="2">The sequence shown here is derived from an EMBL/GenBank/DDBJ whole genome shotgun (WGS) entry which is preliminary data.</text>
</comment>
<reference evidence="2 3" key="1">
    <citation type="submission" date="2024-06" db="EMBL/GenBank/DDBJ databases">
        <title>Sorghum-associated microbial communities from plants grown in Nebraska, USA.</title>
        <authorList>
            <person name="Schachtman D."/>
        </authorList>
    </citation>
    <scope>NUCLEOTIDE SEQUENCE [LARGE SCALE GENOMIC DNA]</scope>
    <source>
        <strain evidence="2 3">1073</strain>
    </source>
</reference>
<accession>A0ABV2JYR4</accession>
<dbReference type="Pfam" id="PF07995">
    <property type="entry name" value="GSDH"/>
    <property type="match status" value="1"/>
</dbReference>
<feature type="domain" description="Glucose/Sorbosone dehydrogenase" evidence="1">
    <location>
        <begin position="166"/>
        <end position="349"/>
    </location>
</feature>
<proteinExistence type="predicted"/>
<keyword evidence="3" id="KW-1185">Reference proteome</keyword>